<dbReference type="Proteomes" id="UP000287853">
    <property type="component" value="Unassembled WGS sequence"/>
</dbReference>
<keyword evidence="2" id="KW-0732">Signal</keyword>
<dbReference type="EMBL" id="MTKO01000047">
    <property type="protein sequence ID" value="RWX46875.1"/>
    <property type="molecule type" value="Genomic_DNA"/>
</dbReference>
<feature type="compositionally biased region" description="Polar residues" evidence="1">
    <location>
        <begin position="341"/>
        <end position="351"/>
    </location>
</feature>
<evidence type="ECO:0000256" key="2">
    <source>
        <dbReference type="SAM" id="SignalP"/>
    </source>
</evidence>
<keyword evidence="4" id="KW-1185">Reference proteome</keyword>
<feature type="region of interest" description="Disordered" evidence="1">
    <location>
        <begin position="324"/>
        <end position="352"/>
    </location>
</feature>
<dbReference type="Pfam" id="PF03783">
    <property type="entry name" value="CsgG"/>
    <property type="match status" value="1"/>
</dbReference>
<dbReference type="InterPro" id="IPR005534">
    <property type="entry name" value="Curli_assmbl/transp-comp_CsgG"/>
</dbReference>
<feature type="region of interest" description="Disordered" evidence="1">
    <location>
        <begin position="265"/>
        <end position="295"/>
    </location>
</feature>
<comment type="caution">
    <text evidence="3">The sequence shown here is derived from an EMBL/GenBank/DDBJ whole genome shotgun (WGS) entry which is preliminary data.</text>
</comment>
<gene>
    <name evidence="3" type="ORF">H206_03518</name>
</gene>
<evidence type="ECO:0000313" key="3">
    <source>
        <dbReference type="EMBL" id="RWX46875.1"/>
    </source>
</evidence>
<accession>A0A3S3SNW9</accession>
<feature type="compositionally biased region" description="Low complexity" evidence="1">
    <location>
        <begin position="281"/>
        <end position="293"/>
    </location>
</feature>
<name>A0A3S3SNW9_9BACT</name>
<dbReference type="Gene3D" id="3.40.50.10610">
    <property type="entry name" value="ABC-type transport auxiliary lipoprotein component"/>
    <property type="match status" value="1"/>
</dbReference>
<organism evidence="3 4">
    <name type="scientific">Candidatus Electrothrix aarhusensis</name>
    <dbReference type="NCBI Taxonomy" id="1859131"/>
    <lineage>
        <taxon>Bacteria</taxon>
        <taxon>Pseudomonadati</taxon>
        <taxon>Thermodesulfobacteriota</taxon>
        <taxon>Desulfobulbia</taxon>
        <taxon>Desulfobulbales</taxon>
        <taxon>Desulfobulbaceae</taxon>
        <taxon>Candidatus Electrothrix</taxon>
    </lineage>
</organism>
<dbReference type="GO" id="GO:0030288">
    <property type="term" value="C:outer membrane-bounded periplasmic space"/>
    <property type="evidence" value="ECO:0007669"/>
    <property type="project" value="InterPro"/>
</dbReference>
<dbReference type="AlphaFoldDB" id="A0A3S3SNW9"/>
<feature type="signal peptide" evidence="2">
    <location>
        <begin position="1"/>
        <end position="25"/>
    </location>
</feature>
<feature type="chain" id="PRO_5018616378" evidence="2">
    <location>
        <begin position="26"/>
        <end position="443"/>
    </location>
</feature>
<protein>
    <submittedName>
        <fullName evidence="3">Curli production assembly/transport component CsgG</fullName>
    </submittedName>
</protein>
<proteinExistence type="predicted"/>
<evidence type="ECO:0000313" key="4">
    <source>
        <dbReference type="Proteomes" id="UP000287853"/>
    </source>
</evidence>
<reference evidence="3 4" key="1">
    <citation type="submission" date="2017-01" db="EMBL/GenBank/DDBJ databases">
        <title>The cable genome- insights into the physiology and evolution of filamentous bacteria capable of sulfide oxidation via long distance electron transfer.</title>
        <authorList>
            <person name="Schreiber L."/>
            <person name="Bjerg J.T."/>
            <person name="Boggild A."/>
            <person name="Van De Vossenberg J."/>
            <person name="Meysman F."/>
            <person name="Nielsen L.P."/>
            <person name="Schramm A."/>
            <person name="Kjeldsen K.U."/>
        </authorList>
    </citation>
    <scope>NUCLEOTIDE SEQUENCE [LARGE SCALE GENOMIC DNA]</scope>
    <source>
        <strain evidence="3">MCF</strain>
    </source>
</reference>
<evidence type="ECO:0000256" key="1">
    <source>
        <dbReference type="SAM" id="MobiDB-lite"/>
    </source>
</evidence>
<sequence>MKHRPVFRFISISMIWLYSTALAQAGQVITQDERAWARQILTQEKALGKRKTQNSLVVLYFNNRSGREELTPLQKGLTVLLIRDLAKVKQVEVVERTKMQALLDEMELGTSGLMDAETAPEVGVLLRTSSVAGGDILQGTTAELEINAAVFDVSLDKFTPLQPVVGSVNEIAKLEKKVLFSILAHMQIVLSPPEKAALARPLSTSTAALLALFAGIDYSDRGLYLRAAQMYKQALLEDPKLKMAKNALEELKGMGLVTAEELGEKKMKKQTAAPPTPPAPTTVAPPATAGTFPEIDEGLSTGNIVAIGLGMAAVGGGLALALGGQSDDDSSSTPAADPEDTTSPTVTTDPAENTVLDCAGGNILFSFSEAMAGTGEALLSNGGTIQQGWRGDRVYEVSWSSADESICNNLSAIMVTLSGFKDVSENLLAEPISFSYASNEQEL</sequence>